<sequence>MNGSIIKYTIGKLLQVLAMLMSLPLLVGLIYKESFTDIRNFIIPIAISLILGLILVRNGSSKGHIFTKEAMFITATCWIVFSVIGSIPLYLTPSNYPSVIDAFFEMASGFTTCGASVAHNLELLPHSILFWRSFSHFIGGMGILVFTLAILPKSNKESSNLMQAEVPGPTFGKITPKLSQTARVLYLMYIALTIVTMIFLLFGGMDLFDAIIHAMGTAGTGGFSNRGSSIGYYDSRYIEMVLSIAMLAFGINFNIFYFALFRSAKQAFKSEELWWYLGIVGVSALLIYFNVRSMYHDEIYSGVSSIFTVSSIITTTGYVSVDFGSWPLFSRNILILLMFIGGSAGSTAGGLKVSRCVVVFKSAINQVRKAINPLRVNVNKMDGKKVDRDVEDSINKYILVYILLFVVFMLIITLETNNFESAFSAVATTYNNVGPGLIDFGPITTFESMSKLSKLVLTFAMLFGRLELYPMILLFAPTTYKNLKNKNRKIS</sequence>
<dbReference type="EMBL" id="AEXM01000016">
    <property type="protein sequence ID" value="EGC82179.1"/>
    <property type="molecule type" value="Genomic_DNA"/>
</dbReference>
<dbReference type="GO" id="GO:0005886">
    <property type="term" value="C:plasma membrane"/>
    <property type="evidence" value="ECO:0007669"/>
    <property type="project" value="UniProtKB-SubCell"/>
</dbReference>
<dbReference type="InterPro" id="IPR004772">
    <property type="entry name" value="TrkH"/>
</dbReference>
<dbReference type="GO" id="GO:0015379">
    <property type="term" value="F:potassium:chloride symporter activity"/>
    <property type="evidence" value="ECO:0007669"/>
    <property type="project" value="InterPro"/>
</dbReference>
<feature type="binding site" evidence="12">
    <location>
        <position position="221"/>
    </location>
    <ligand>
        <name>K(+)</name>
        <dbReference type="ChEBI" id="CHEBI:29103"/>
    </ligand>
</feature>
<feature type="transmembrane region" description="Helical" evidence="13">
    <location>
        <begin position="184"/>
        <end position="204"/>
    </location>
</feature>
<comment type="similarity">
    <text evidence="2">Belongs to the TrkH potassium transport family.</text>
</comment>
<keyword evidence="12" id="KW-0479">Metal-binding</keyword>
<feature type="binding site" evidence="12">
    <location>
        <position position="433"/>
    </location>
    <ligand>
        <name>K(+)</name>
        <dbReference type="ChEBI" id="CHEBI:29103"/>
    </ligand>
</feature>
<dbReference type="PANTHER" id="PTHR32024:SF2">
    <property type="entry name" value="TRK SYSTEM POTASSIUM UPTAKE PROTEIN TRKG-RELATED"/>
    <property type="match status" value="1"/>
</dbReference>
<evidence type="ECO:0000256" key="1">
    <source>
        <dbReference type="ARBA" id="ARBA00004429"/>
    </source>
</evidence>
<evidence type="ECO:0000256" key="13">
    <source>
        <dbReference type="SAM" id="Phobius"/>
    </source>
</evidence>
<gene>
    <name evidence="14" type="ORF">HMPREF9290_0790</name>
</gene>
<evidence type="ECO:0000256" key="6">
    <source>
        <dbReference type="ARBA" id="ARBA00022538"/>
    </source>
</evidence>
<feature type="transmembrane region" description="Helical" evidence="13">
    <location>
        <begin position="303"/>
        <end position="321"/>
    </location>
</feature>
<feature type="binding site" evidence="12">
    <location>
        <position position="112"/>
    </location>
    <ligand>
        <name>K(+)</name>
        <dbReference type="ChEBI" id="CHEBI:29103"/>
    </ligand>
</feature>
<feature type="transmembrane region" description="Helical" evidence="13">
    <location>
        <begin position="70"/>
        <end position="91"/>
    </location>
</feature>
<feature type="transmembrane region" description="Helical" evidence="13">
    <location>
        <begin position="38"/>
        <end position="58"/>
    </location>
</feature>
<protein>
    <submittedName>
        <fullName evidence="14">Cation transport protein</fullName>
    </submittedName>
</protein>
<evidence type="ECO:0000256" key="10">
    <source>
        <dbReference type="ARBA" id="ARBA00023065"/>
    </source>
</evidence>
<accession>F0GVF8</accession>
<comment type="subcellular location">
    <subcellularLocation>
        <location evidence="1">Cell inner membrane</location>
        <topology evidence="1">Multi-pass membrane protein</topology>
    </subcellularLocation>
</comment>
<evidence type="ECO:0000256" key="4">
    <source>
        <dbReference type="ARBA" id="ARBA00022475"/>
    </source>
</evidence>
<feature type="transmembrane region" description="Helical" evidence="13">
    <location>
        <begin position="240"/>
        <end position="261"/>
    </location>
</feature>
<feature type="transmembrane region" description="Helical" evidence="13">
    <location>
        <begin position="394"/>
        <end position="414"/>
    </location>
</feature>
<evidence type="ECO:0000256" key="2">
    <source>
        <dbReference type="ARBA" id="ARBA00009137"/>
    </source>
</evidence>
<dbReference type="PIRSF" id="PIRSF006247">
    <property type="entry name" value="TrkH"/>
    <property type="match status" value="1"/>
</dbReference>
<keyword evidence="5" id="KW-0997">Cell inner membrane</keyword>
<dbReference type="eggNOG" id="COG0168">
    <property type="taxonomic scope" value="Bacteria"/>
</dbReference>
<organism evidence="14 15">
    <name type="scientific">Anaerococcus prevotii ACS-065-V-Col13</name>
    <dbReference type="NCBI Taxonomy" id="879305"/>
    <lineage>
        <taxon>Bacteria</taxon>
        <taxon>Bacillati</taxon>
        <taxon>Bacillota</taxon>
        <taxon>Tissierellia</taxon>
        <taxon>Tissierellales</taxon>
        <taxon>Peptoniphilaceae</taxon>
        <taxon>Anaerococcus</taxon>
    </lineage>
</organism>
<comment type="caution">
    <text evidence="14">The sequence shown here is derived from an EMBL/GenBank/DDBJ whole genome shotgun (WGS) entry which is preliminary data.</text>
</comment>
<reference evidence="14 15" key="1">
    <citation type="submission" date="2011-01" db="EMBL/GenBank/DDBJ databases">
        <authorList>
            <person name="Durkin A.S."/>
            <person name="Madupu R."/>
            <person name="Torralba M."/>
            <person name="Gillis M."/>
            <person name="Methe B."/>
            <person name="Sutton G."/>
            <person name="Nelson K.E."/>
        </authorList>
    </citation>
    <scope>NUCLEOTIDE SEQUENCE [LARGE SCALE GENOMIC DNA]</scope>
    <source>
        <strain evidence="14 15">ACS-065-V-Col13</strain>
    </source>
</reference>
<feature type="binding site" evidence="12">
    <location>
        <position position="315"/>
    </location>
    <ligand>
        <name>K(+)</name>
        <dbReference type="ChEBI" id="CHEBI:29103"/>
    </ligand>
</feature>
<feature type="transmembrane region" description="Helical" evidence="13">
    <location>
        <begin position="12"/>
        <end position="32"/>
    </location>
</feature>
<name>F0GVF8_9FIRM</name>
<evidence type="ECO:0000256" key="7">
    <source>
        <dbReference type="ARBA" id="ARBA00022692"/>
    </source>
</evidence>
<feature type="binding site" evidence="12">
    <location>
        <position position="316"/>
    </location>
    <ligand>
        <name>K(+)</name>
        <dbReference type="ChEBI" id="CHEBI:29103"/>
    </ligand>
</feature>
<dbReference type="Pfam" id="PF02386">
    <property type="entry name" value="TrkH"/>
    <property type="match status" value="2"/>
</dbReference>
<evidence type="ECO:0000256" key="8">
    <source>
        <dbReference type="ARBA" id="ARBA00022958"/>
    </source>
</evidence>
<feature type="transmembrane region" description="Helical" evidence="13">
    <location>
        <begin position="333"/>
        <end position="351"/>
    </location>
</feature>
<proteinExistence type="inferred from homology"/>
<keyword evidence="3" id="KW-0813">Transport</keyword>
<feature type="transmembrane region" description="Helical" evidence="13">
    <location>
        <begin position="455"/>
        <end position="476"/>
    </location>
</feature>
<keyword evidence="15" id="KW-1185">Reference proteome</keyword>
<dbReference type="RefSeq" id="WP_004834772.1">
    <property type="nucleotide sequence ID" value="NZ_AEXM01000016.1"/>
</dbReference>
<keyword evidence="9 13" id="KW-1133">Transmembrane helix</keyword>
<evidence type="ECO:0000313" key="14">
    <source>
        <dbReference type="EMBL" id="EGC82179.1"/>
    </source>
</evidence>
<evidence type="ECO:0000256" key="11">
    <source>
        <dbReference type="ARBA" id="ARBA00023136"/>
    </source>
</evidence>
<dbReference type="STRING" id="879305.HMPREF9290_0790"/>
<evidence type="ECO:0000256" key="9">
    <source>
        <dbReference type="ARBA" id="ARBA00022989"/>
    </source>
</evidence>
<keyword evidence="4" id="KW-1003">Cell membrane</keyword>
<feature type="transmembrane region" description="Helical" evidence="13">
    <location>
        <begin position="129"/>
        <end position="151"/>
    </location>
</feature>
<keyword evidence="10" id="KW-0406">Ion transport</keyword>
<dbReference type="AlphaFoldDB" id="F0GVF8"/>
<evidence type="ECO:0000256" key="12">
    <source>
        <dbReference type="PIRSR" id="PIRSR006247-1"/>
    </source>
</evidence>
<dbReference type="PANTHER" id="PTHR32024">
    <property type="entry name" value="TRK SYSTEM POTASSIUM UPTAKE PROTEIN TRKG-RELATED"/>
    <property type="match status" value="1"/>
</dbReference>
<evidence type="ECO:0000256" key="3">
    <source>
        <dbReference type="ARBA" id="ARBA00022448"/>
    </source>
</evidence>
<evidence type="ECO:0000256" key="5">
    <source>
        <dbReference type="ARBA" id="ARBA00022519"/>
    </source>
</evidence>
<keyword evidence="7 13" id="KW-0812">Transmembrane</keyword>
<keyword evidence="6" id="KW-0633">Potassium transport</keyword>
<feature type="binding site" evidence="12">
    <location>
        <position position="432"/>
    </location>
    <ligand>
        <name>K(+)</name>
        <dbReference type="ChEBI" id="CHEBI:29103"/>
    </ligand>
</feature>
<dbReference type="GO" id="GO:0046872">
    <property type="term" value="F:metal ion binding"/>
    <property type="evidence" value="ECO:0007669"/>
    <property type="project" value="UniProtKB-KW"/>
</dbReference>
<evidence type="ECO:0000313" key="15">
    <source>
        <dbReference type="Proteomes" id="UP000005286"/>
    </source>
</evidence>
<keyword evidence="8 12" id="KW-0630">Potassium</keyword>
<feature type="transmembrane region" description="Helical" evidence="13">
    <location>
        <begin position="273"/>
        <end position="291"/>
    </location>
</feature>
<dbReference type="InterPro" id="IPR003445">
    <property type="entry name" value="Cat_transpt"/>
</dbReference>
<dbReference type="PATRIC" id="fig|879305.3.peg.788"/>
<dbReference type="Proteomes" id="UP000005286">
    <property type="component" value="Unassembled WGS sequence"/>
</dbReference>
<keyword evidence="11 13" id="KW-0472">Membrane</keyword>